<sequence length="122" mass="13404">MADSNSPSDASLFWQDMHSHLKNVDAGLIGPTMKNFLDKRDPSAKLLSDVYLQMDNPNALPFATNDRVRERLKIWIDAKLVAEQIGVQQNLADSNDRLGKRMLFAAWAGVAVALAGVLVAIV</sequence>
<comment type="caution">
    <text evidence="2">The sequence shown here is derived from an EMBL/GenBank/DDBJ whole genome shotgun (WGS) entry which is preliminary data.</text>
</comment>
<keyword evidence="3" id="KW-1185">Reference proteome</keyword>
<reference evidence="2" key="1">
    <citation type="submission" date="2020-10" db="EMBL/GenBank/DDBJ databases">
        <title>Phylogeny of dyella-like bacteria.</title>
        <authorList>
            <person name="Fu J."/>
        </authorList>
    </citation>
    <scope>NUCLEOTIDE SEQUENCE</scope>
    <source>
        <strain evidence="2">DHON07</strain>
    </source>
</reference>
<feature type="transmembrane region" description="Helical" evidence="1">
    <location>
        <begin position="102"/>
        <end position="121"/>
    </location>
</feature>
<proteinExistence type="predicted"/>
<keyword evidence="1" id="KW-0812">Transmembrane</keyword>
<keyword evidence="1" id="KW-0472">Membrane</keyword>
<organism evidence="2 3">
    <name type="scientific">Dyella mobilis</name>
    <dbReference type="NCBI Taxonomy" id="1849582"/>
    <lineage>
        <taxon>Bacteria</taxon>
        <taxon>Pseudomonadati</taxon>
        <taxon>Pseudomonadota</taxon>
        <taxon>Gammaproteobacteria</taxon>
        <taxon>Lysobacterales</taxon>
        <taxon>Rhodanobacteraceae</taxon>
        <taxon>Dyella</taxon>
    </lineage>
</organism>
<dbReference type="EMBL" id="JADIKF010000040">
    <property type="protein sequence ID" value="MBM7131601.1"/>
    <property type="molecule type" value="Genomic_DNA"/>
</dbReference>
<dbReference type="RefSeq" id="WP_204633160.1">
    <property type="nucleotide sequence ID" value="NZ_BSOC01000001.1"/>
</dbReference>
<protein>
    <submittedName>
        <fullName evidence="2">Uncharacterized protein</fullName>
    </submittedName>
</protein>
<evidence type="ECO:0000256" key="1">
    <source>
        <dbReference type="SAM" id="Phobius"/>
    </source>
</evidence>
<gene>
    <name evidence="2" type="ORF">ISS99_18925</name>
</gene>
<name>A0ABS2KKA5_9GAMM</name>
<evidence type="ECO:0000313" key="2">
    <source>
        <dbReference type="EMBL" id="MBM7131601.1"/>
    </source>
</evidence>
<evidence type="ECO:0000313" key="3">
    <source>
        <dbReference type="Proteomes" id="UP001430193"/>
    </source>
</evidence>
<keyword evidence="1" id="KW-1133">Transmembrane helix</keyword>
<dbReference type="Proteomes" id="UP001430193">
    <property type="component" value="Unassembled WGS sequence"/>
</dbReference>
<accession>A0ABS2KKA5</accession>